<sequence length="59" mass="6791">MTDEIKGLLVSALKDLGNNFREIERLGIQMGRDTEQLRINLGKLRSLVDSIYQDKDNQQ</sequence>
<evidence type="ECO:0000313" key="1">
    <source>
        <dbReference type="EMBL" id="KKK70055.1"/>
    </source>
</evidence>
<protein>
    <submittedName>
        <fullName evidence="1">Uncharacterized protein</fullName>
    </submittedName>
</protein>
<comment type="caution">
    <text evidence="1">The sequence shown here is derived from an EMBL/GenBank/DDBJ whole genome shotgun (WGS) entry which is preliminary data.</text>
</comment>
<reference evidence="1" key="1">
    <citation type="journal article" date="2015" name="Nature">
        <title>Complex archaea that bridge the gap between prokaryotes and eukaryotes.</title>
        <authorList>
            <person name="Spang A."/>
            <person name="Saw J.H."/>
            <person name="Jorgensen S.L."/>
            <person name="Zaremba-Niedzwiedzka K."/>
            <person name="Martijn J."/>
            <person name="Lind A.E."/>
            <person name="van Eijk R."/>
            <person name="Schleper C."/>
            <person name="Guy L."/>
            <person name="Ettema T.J."/>
        </authorList>
    </citation>
    <scope>NUCLEOTIDE SEQUENCE</scope>
</reference>
<accession>A0A0F8Y8M8</accession>
<organism evidence="1">
    <name type="scientific">marine sediment metagenome</name>
    <dbReference type="NCBI Taxonomy" id="412755"/>
    <lineage>
        <taxon>unclassified sequences</taxon>
        <taxon>metagenomes</taxon>
        <taxon>ecological metagenomes</taxon>
    </lineage>
</organism>
<gene>
    <name evidence="1" type="ORF">LCGC14_2927840</name>
</gene>
<dbReference type="AlphaFoldDB" id="A0A0F8Y8M8"/>
<proteinExistence type="predicted"/>
<dbReference type="EMBL" id="LAZR01058364">
    <property type="protein sequence ID" value="KKK70055.1"/>
    <property type="molecule type" value="Genomic_DNA"/>
</dbReference>
<name>A0A0F8Y8M8_9ZZZZ</name>